<dbReference type="FunFam" id="3.90.70.10:FF:000022">
    <property type="entry name" value="Ubiquitin carboxyl-terminal hydrolase 24"/>
    <property type="match status" value="1"/>
</dbReference>
<sequence length="1275" mass="142628">MLKALYLQLIGGAQAGMNHLAATHKCTIAELHTHITWKEFEQLWFTRFMVRNVVKAAMNEVYTCSQGNMPTGDWTAKWQKIVTTPGFDLTFPNQRSEFFSRSCAGLRSALGNEYDSTTFQAILDRANLVIQTDDKAANERQSQTHYVAKQAYQRPTHNNAVISEETDDHHAAAASSGDGGIVAALPPKRPKRVRKNKATQETAATGAGQKPWTTYKITKEVYDLRQKYGYCLWCNGVTPVTAQCPEKGKARVYDILFKLTEERESKVREAANSLLMLLPTHPGMLADFQALTDVNTMEEAKVILDTLFGARSRLLYTLQVLDGILMPVNRPVTEKTHRFRNYFMNFGGFPYVLAVFQHKALPKSVDDQTRRGCYASALRLLKFLIRKFMPFSETSKHQDIGAVPGIGGTGGKCLIRADGTVVVERSKEVANEEVTSITENSNGAIETDVRVVAEKTDKVDDPDRDGANEEHCKTGMTVEEDGASVMSQDSLMEQVVACLTRLTWATALGQISAMGVDGPVSAVIQKPCQQMKGDSTGGQPMEGSEDINHEDAYLCYEAMDLLVVCLGMKKSLMTTFFSSDLVQQFIVDMVLHSPDEGIRYKAAENFLQLSSVPVSSSEKVPLAHKYVLAALLGAKEEANKQPRQCIHYWELLCRLLCGIHGQEEKEMAEKQMMDEIKWLQSAPTVIDEKNKLLEGHLLLIRTLVEVLDCRIIGSSRCPGGRGLVEQLLKQFLFPEAVVLMATRGEGGALDLTGLGSGIVPGNIHFGQLGSNLEENGFLHAKCGTRSSRMSAFELLVCLGTHCLDNMREIVDLLLRMHFTSEIPEWEHLPSYGRKSVGGYVGLKNAGATCYMNSVFQQLYMQPDVRRSILACEECSESERPESVFFQLQAMFGALLGSSLDHYTPQGFWLAYRDYDGLPINLREHQDAFEFFNRLYDQVDETLKATRHEPTLTKIFGGTFAQQVICRGCPHRSEREEPFAAISVDVKNKRNLLESLESFVRGDLLEADNAYYCEECGVKVDALKRVCVKNLPHALVIHLKRFDFDYESMQRLKLKDRFEFPTFLDMKPYTVEGLTLKEMQAERAARLRSGDAACVSVDGSVDSLRESQLMGDVDTVVDTGSDQVLILERPSWYYMYELMGVVVHSGTAFAGHYYSYIKERDGDGPLNCPDHPGGRWMAFDDKRVEPYDISDLEKDCFGGKYTVEVYDNFLKTTSPQEFDRPNSAYMLLYERRPQSSEVIQPGSAAPHSAVCDKFLSFEVFVVHQHGARCGVVPDAP</sequence>
<evidence type="ECO:0000313" key="4">
    <source>
        <dbReference type="EMBL" id="GBG68282.1"/>
    </source>
</evidence>
<gene>
    <name evidence="4" type="ORF">CBR_g2830</name>
</gene>
<dbReference type="InterPro" id="IPR050164">
    <property type="entry name" value="Peptidase_C19"/>
</dbReference>
<dbReference type="CDD" id="cd02659">
    <property type="entry name" value="peptidase_C19C"/>
    <property type="match status" value="1"/>
</dbReference>
<dbReference type="PROSITE" id="PS00973">
    <property type="entry name" value="USP_2"/>
    <property type="match status" value="1"/>
</dbReference>
<dbReference type="Proteomes" id="UP000265515">
    <property type="component" value="Unassembled WGS sequence"/>
</dbReference>
<dbReference type="GO" id="GO:0005829">
    <property type="term" value="C:cytosol"/>
    <property type="evidence" value="ECO:0007669"/>
    <property type="project" value="TreeGrafter"/>
</dbReference>
<dbReference type="PROSITE" id="PS50235">
    <property type="entry name" value="USP_3"/>
    <property type="match status" value="1"/>
</dbReference>
<reference evidence="4 5" key="1">
    <citation type="journal article" date="2018" name="Cell">
        <title>The Chara Genome: Secondary Complexity and Implications for Plant Terrestrialization.</title>
        <authorList>
            <person name="Nishiyama T."/>
            <person name="Sakayama H."/>
            <person name="Vries J.D."/>
            <person name="Buschmann H."/>
            <person name="Saint-Marcoux D."/>
            <person name="Ullrich K.K."/>
            <person name="Haas F.B."/>
            <person name="Vanderstraeten L."/>
            <person name="Becker D."/>
            <person name="Lang D."/>
            <person name="Vosolsobe S."/>
            <person name="Rombauts S."/>
            <person name="Wilhelmsson P.K.I."/>
            <person name="Janitza P."/>
            <person name="Kern R."/>
            <person name="Heyl A."/>
            <person name="Rumpler F."/>
            <person name="Villalobos L.I.A.C."/>
            <person name="Clay J.M."/>
            <person name="Skokan R."/>
            <person name="Toyoda A."/>
            <person name="Suzuki Y."/>
            <person name="Kagoshima H."/>
            <person name="Schijlen E."/>
            <person name="Tajeshwar N."/>
            <person name="Catarino B."/>
            <person name="Hetherington A.J."/>
            <person name="Saltykova A."/>
            <person name="Bonnot C."/>
            <person name="Breuninger H."/>
            <person name="Symeonidi A."/>
            <person name="Radhakrishnan G.V."/>
            <person name="Van Nieuwerburgh F."/>
            <person name="Deforce D."/>
            <person name="Chang C."/>
            <person name="Karol K.G."/>
            <person name="Hedrich R."/>
            <person name="Ulvskov P."/>
            <person name="Glockner G."/>
            <person name="Delwiche C.F."/>
            <person name="Petrasek J."/>
            <person name="Van de Peer Y."/>
            <person name="Friml J."/>
            <person name="Beilby M."/>
            <person name="Dolan L."/>
            <person name="Kohara Y."/>
            <person name="Sugano S."/>
            <person name="Fujiyama A."/>
            <person name="Delaux P.-M."/>
            <person name="Quint M."/>
            <person name="TheiBen G."/>
            <person name="Hagemann M."/>
            <person name="Harholt J."/>
            <person name="Dunand C."/>
            <person name="Zachgo S."/>
            <person name="Langdale J."/>
            <person name="Maumus F."/>
            <person name="Straeten D.V.D."/>
            <person name="Gould S.B."/>
            <person name="Rensing S.A."/>
        </authorList>
    </citation>
    <scope>NUCLEOTIDE SEQUENCE [LARGE SCALE GENOMIC DNA]</scope>
    <source>
        <strain evidence="4 5">S276</strain>
    </source>
</reference>
<dbReference type="PANTHER" id="PTHR24006">
    <property type="entry name" value="UBIQUITIN CARBOXYL-TERMINAL HYDROLASE"/>
    <property type="match status" value="1"/>
</dbReference>
<evidence type="ECO:0000259" key="3">
    <source>
        <dbReference type="PROSITE" id="PS50235"/>
    </source>
</evidence>
<comment type="caution">
    <text evidence="4">The sequence shown here is derived from an EMBL/GenBank/DDBJ whole genome shotgun (WGS) entry which is preliminary data.</text>
</comment>
<dbReference type="PROSITE" id="PS00972">
    <property type="entry name" value="USP_1"/>
    <property type="match status" value="1"/>
</dbReference>
<dbReference type="AlphaFoldDB" id="A0A388KDZ6"/>
<feature type="region of interest" description="Disordered" evidence="2">
    <location>
        <begin position="167"/>
        <end position="208"/>
    </location>
</feature>
<feature type="domain" description="USP" evidence="3">
    <location>
        <begin position="840"/>
        <end position="1231"/>
    </location>
</feature>
<evidence type="ECO:0000256" key="1">
    <source>
        <dbReference type="ARBA" id="ARBA00009085"/>
    </source>
</evidence>
<keyword evidence="5" id="KW-1185">Reference proteome</keyword>
<dbReference type="Pfam" id="PF00443">
    <property type="entry name" value="UCH"/>
    <property type="match status" value="1"/>
</dbReference>
<protein>
    <recommendedName>
        <fullName evidence="3">USP domain-containing protein</fullName>
    </recommendedName>
</protein>
<evidence type="ECO:0000313" key="5">
    <source>
        <dbReference type="Proteomes" id="UP000265515"/>
    </source>
</evidence>
<organism evidence="4 5">
    <name type="scientific">Chara braunii</name>
    <name type="common">Braun's stonewort</name>
    <dbReference type="NCBI Taxonomy" id="69332"/>
    <lineage>
        <taxon>Eukaryota</taxon>
        <taxon>Viridiplantae</taxon>
        <taxon>Streptophyta</taxon>
        <taxon>Charophyceae</taxon>
        <taxon>Charales</taxon>
        <taxon>Characeae</taxon>
        <taxon>Chara</taxon>
    </lineage>
</organism>
<accession>A0A388KDZ6</accession>
<feature type="compositionally biased region" description="Low complexity" evidence="2">
    <location>
        <begin position="199"/>
        <end position="208"/>
    </location>
</feature>
<dbReference type="Gene3D" id="3.90.70.10">
    <property type="entry name" value="Cysteine proteinases"/>
    <property type="match status" value="1"/>
</dbReference>
<dbReference type="InterPro" id="IPR001394">
    <property type="entry name" value="Peptidase_C19_UCH"/>
</dbReference>
<feature type="compositionally biased region" description="Basic residues" evidence="2">
    <location>
        <begin position="188"/>
        <end position="197"/>
    </location>
</feature>
<name>A0A388KDZ6_CHABU</name>
<proteinExistence type="inferred from homology"/>
<dbReference type="Gramene" id="GBG68282">
    <property type="protein sequence ID" value="GBG68282"/>
    <property type="gene ID" value="CBR_g2830"/>
</dbReference>
<comment type="similarity">
    <text evidence="1">Belongs to the peptidase C19 family.</text>
</comment>
<dbReference type="STRING" id="69332.A0A388KDZ6"/>
<dbReference type="GO" id="GO:0016579">
    <property type="term" value="P:protein deubiquitination"/>
    <property type="evidence" value="ECO:0007669"/>
    <property type="project" value="InterPro"/>
</dbReference>
<dbReference type="InterPro" id="IPR028889">
    <property type="entry name" value="USP"/>
</dbReference>
<dbReference type="SUPFAM" id="SSF54001">
    <property type="entry name" value="Cysteine proteinases"/>
    <property type="match status" value="1"/>
</dbReference>
<dbReference type="PANTHER" id="PTHR24006:SF827">
    <property type="entry name" value="UBIQUITIN CARBOXYL-TERMINAL HYDROLASE 34"/>
    <property type="match status" value="1"/>
</dbReference>
<dbReference type="GO" id="GO:0004843">
    <property type="term" value="F:cysteine-type deubiquitinase activity"/>
    <property type="evidence" value="ECO:0007669"/>
    <property type="project" value="InterPro"/>
</dbReference>
<dbReference type="EMBL" id="BFEA01000098">
    <property type="protein sequence ID" value="GBG68282.1"/>
    <property type="molecule type" value="Genomic_DNA"/>
</dbReference>
<dbReference type="GO" id="GO:0005634">
    <property type="term" value="C:nucleus"/>
    <property type="evidence" value="ECO:0007669"/>
    <property type="project" value="TreeGrafter"/>
</dbReference>
<dbReference type="OrthoDB" id="289038at2759"/>
<dbReference type="InterPro" id="IPR018200">
    <property type="entry name" value="USP_CS"/>
</dbReference>
<evidence type="ECO:0000256" key="2">
    <source>
        <dbReference type="SAM" id="MobiDB-lite"/>
    </source>
</evidence>
<dbReference type="InterPro" id="IPR038765">
    <property type="entry name" value="Papain-like_cys_pep_sf"/>
</dbReference>